<comment type="similarity">
    <text evidence="9 12">Belongs to the GARS family.</text>
</comment>
<keyword evidence="16" id="KW-1185">Reference proteome</keyword>
<proteinExistence type="inferred from homology"/>
<dbReference type="SUPFAM" id="SSF51246">
    <property type="entry name" value="Rudiment single hybrid motif"/>
    <property type="match status" value="1"/>
</dbReference>
<dbReference type="Pfam" id="PF02843">
    <property type="entry name" value="GARS_C"/>
    <property type="match status" value="1"/>
</dbReference>
<dbReference type="Gene3D" id="3.40.50.20">
    <property type="match status" value="1"/>
</dbReference>
<accession>A0A844Z4A9</accession>
<evidence type="ECO:0000256" key="9">
    <source>
        <dbReference type="ARBA" id="ARBA00038345"/>
    </source>
</evidence>
<dbReference type="Gene3D" id="3.90.600.10">
    <property type="entry name" value="Phosphoribosylglycinamide synthetase, C-terminal domain"/>
    <property type="match status" value="1"/>
</dbReference>
<dbReference type="UniPathway" id="UPA00074">
    <property type="reaction ID" value="UER00125"/>
</dbReference>
<dbReference type="InterPro" id="IPR020561">
    <property type="entry name" value="PRibGlycinamid_synth_ATP-grasp"/>
</dbReference>
<dbReference type="InterPro" id="IPR020562">
    <property type="entry name" value="PRibGlycinamide_synth_N"/>
</dbReference>
<dbReference type="InterPro" id="IPR020559">
    <property type="entry name" value="PRibGlycinamide_synth_CS"/>
</dbReference>
<dbReference type="OrthoDB" id="9807240at2"/>
<dbReference type="SUPFAM" id="SSF52440">
    <property type="entry name" value="PreATP-grasp domain"/>
    <property type="match status" value="1"/>
</dbReference>
<dbReference type="SMART" id="SM01210">
    <property type="entry name" value="GARS_C"/>
    <property type="match status" value="1"/>
</dbReference>
<reference evidence="15 16" key="1">
    <citation type="submission" date="2019-12" db="EMBL/GenBank/DDBJ databases">
        <title>Genomic-based taxomic classification of the family Erythrobacteraceae.</title>
        <authorList>
            <person name="Xu L."/>
        </authorList>
    </citation>
    <scope>NUCLEOTIDE SEQUENCE [LARGE SCALE GENOMIC DNA]</scope>
    <source>
        <strain evidence="15 16">KCTC 42006</strain>
    </source>
</reference>
<dbReference type="FunFam" id="3.90.600.10:FF:000001">
    <property type="entry name" value="Trifunctional purine biosynthetic protein adenosine-3"/>
    <property type="match status" value="1"/>
</dbReference>
<dbReference type="GO" id="GO:0005524">
    <property type="term" value="F:ATP binding"/>
    <property type="evidence" value="ECO:0007669"/>
    <property type="project" value="UniProtKB-UniRule"/>
</dbReference>
<evidence type="ECO:0000256" key="10">
    <source>
        <dbReference type="ARBA" id="ARBA00042242"/>
    </source>
</evidence>
<dbReference type="RefSeq" id="WP_160612504.1">
    <property type="nucleotide sequence ID" value="NZ_JAUFQM010000001.1"/>
</dbReference>
<dbReference type="Proteomes" id="UP000460290">
    <property type="component" value="Unassembled WGS sequence"/>
</dbReference>
<evidence type="ECO:0000256" key="1">
    <source>
        <dbReference type="ARBA" id="ARBA00001936"/>
    </source>
</evidence>
<dbReference type="PANTHER" id="PTHR43472">
    <property type="entry name" value="PHOSPHORIBOSYLAMINE--GLYCINE LIGASE"/>
    <property type="match status" value="1"/>
</dbReference>
<dbReference type="AlphaFoldDB" id="A0A844Z4A9"/>
<evidence type="ECO:0000256" key="6">
    <source>
        <dbReference type="ARBA" id="ARBA00022741"/>
    </source>
</evidence>
<dbReference type="NCBIfam" id="TIGR00877">
    <property type="entry name" value="purD"/>
    <property type="match status" value="1"/>
</dbReference>
<evidence type="ECO:0000256" key="3">
    <source>
        <dbReference type="ARBA" id="ARBA00005174"/>
    </source>
</evidence>
<feature type="domain" description="ATP-grasp" evidence="14">
    <location>
        <begin position="111"/>
        <end position="316"/>
    </location>
</feature>
<keyword evidence="5 12" id="KW-0436">Ligase</keyword>
<evidence type="ECO:0000256" key="13">
    <source>
        <dbReference type="PROSITE-ProRule" id="PRU00409"/>
    </source>
</evidence>
<protein>
    <recommendedName>
        <fullName evidence="4 12">Phosphoribosylamine--glycine ligase</fullName>
        <ecNumber evidence="4 12">6.3.4.13</ecNumber>
    </recommendedName>
    <alternativeName>
        <fullName evidence="12">GARS</fullName>
    </alternativeName>
    <alternativeName>
        <fullName evidence="10 12">Glycinamide ribonucleotide synthetase</fullName>
    </alternativeName>
    <alternativeName>
        <fullName evidence="11 12">Phosphoribosylglycinamide synthetase</fullName>
    </alternativeName>
</protein>
<keyword evidence="6 13" id="KW-0547">Nucleotide-binding</keyword>
<dbReference type="EMBL" id="WTYZ01000001">
    <property type="protein sequence ID" value="MXO82182.1"/>
    <property type="molecule type" value="Genomic_DNA"/>
</dbReference>
<dbReference type="SMART" id="SM01209">
    <property type="entry name" value="GARS_A"/>
    <property type="match status" value="1"/>
</dbReference>
<dbReference type="Pfam" id="PF01071">
    <property type="entry name" value="GARS_A"/>
    <property type="match status" value="1"/>
</dbReference>
<comment type="caution">
    <text evidence="15">The sequence shown here is derived from an EMBL/GenBank/DDBJ whole genome shotgun (WGS) entry which is preliminary data.</text>
</comment>
<evidence type="ECO:0000256" key="7">
    <source>
        <dbReference type="ARBA" id="ARBA00022755"/>
    </source>
</evidence>
<dbReference type="InterPro" id="IPR011761">
    <property type="entry name" value="ATP-grasp"/>
</dbReference>
<name>A0A844Z4A9_9SPHN</name>
<dbReference type="PROSITE" id="PS50975">
    <property type="entry name" value="ATP_GRASP"/>
    <property type="match status" value="1"/>
</dbReference>
<dbReference type="InterPro" id="IPR013815">
    <property type="entry name" value="ATP_grasp_subdomain_1"/>
</dbReference>
<dbReference type="HAMAP" id="MF_00138">
    <property type="entry name" value="GARS"/>
    <property type="match status" value="1"/>
</dbReference>
<dbReference type="InterPro" id="IPR011054">
    <property type="entry name" value="Rudment_hybrid_motif"/>
</dbReference>
<dbReference type="GO" id="GO:0004637">
    <property type="term" value="F:phosphoribosylamine-glycine ligase activity"/>
    <property type="evidence" value="ECO:0007669"/>
    <property type="project" value="UniProtKB-UniRule"/>
</dbReference>
<dbReference type="GO" id="GO:0006189">
    <property type="term" value="P:'de novo' IMP biosynthetic process"/>
    <property type="evidence" value="ECO:0007669"/>
    <property type="project" value="UniProtKB-UniRule"/>
</dbReference>
<dbReference type="GO" id="GO:0046872">
    <property type="term" value="F:metal ion binding"/>
    <property type="evidence" value="ECO:0007669"/>
    <property type="project" value="InterPro"/>
</dbReference>
<dbReference type="GO" id="GO:0009113">
    <property type="term" value="P:purine nucleobase biosynthetic process"/>
    <property type="evidence" value="ECO:0007669"/>
    <property type="project" value="InterPro"/>
</dbReference>
<dbReference type="InterPro" id="IPR000115">
    <property type="entry name" value="PRibGlycinamide_synth"/>
</dbReference>
<dbReference type="Gene3D" id="3.30.1490.20">
    <property type="entry name" value="ATP-grasp fold, A domain"/>
    <property type="match status" value="1"/>
</dbReference>
<evidence type="ECO:0000256" key="2">
    <source>
        <dbReference type="ARBA" id="ARBA00001946"/>
    </source>
</evidence>
<evidence type="ECO:0000256" key="4">
    <source>
        <dbReference type="ARBA" id="ARBA00013255"/>
    </source>
</evidence>
<evidence type="ECO:0000256" key="11">
    <source>
        <dbReference type="ARBA" id="ARBA00042864"/>
    </source>
</evidence>
<evidence type="ECO:0000313" key="16">
    <source>
        <dbReference type="Proteomes" id="UP000460290"/>
    </source>
</evidence>
<keyword evidence="8 13" id="KW-0067">ATP-binding</keyword>
<dbReference type="SUPFAM" id="SSF56059">
    <property type="entry name" value="Glutathione synthetase ATP-binding domain-like"/>
    <property type="match status" value="1"/>
</dbReference>
<comment type="pathway">
    <text evidence="3 12">Purine metabolism; IMP biosynthesis via de novo pathway; N(1)-(5-phospho-D-ribosyl)glycinamide from 5-phospho-alpha-D-ribose 1-diphosphate: step 2/2.</text>
</comment>
<dbReference type="PANTHER" id="PTHR43472:SF1">
    <property type="entry name" value="PHOSPHORIBOSYLAMINE--GLYCINE LIGASE, CHLOROPLASTIC"/>
    <property type="match status" value="1"/>
</dbReference>
<dbReference type="PROSITE" id="PS00184">
    <property type="entry name" value="GARS"/>
    <property type="match status" value="1"/>
</dbReference>
<organism evidence="15 16">
    <name type="scientific">Pontixanthobacter aestiaquae</name>
    <dbReference type="NCBI Taxonomy" id="1509367"/>
    <lineage>
        <taxon>Bacteria</taxon>
        <taxon>Pseudomonadati</taxon>
        <taxon>Pseudomonadota</taxon>
        <taxon>Alphaproteobacteria</taxon>
        <taxon>Sphingomonadales</taxon>
        <taxon>Erythrobacteraceae</taxon>
        <taxon>Pontixanthobacter</taxon>
    </lineage>
</organism>
<dbReference type="Gene3D" id="3.30.470.20">
    <property type="entry name" value="ATP-grasp fold, B domain"/>
    <property type="match status" value="1"/>
</dbReference>
<evidence type="ECO:0000313" key="15">
    <source>
        <dbReference type="EMBL" id="MXO82182.1"/>
    </source>
</evidence>
<gene>
    <name evidence="12 15" type="primary">purD</name>
    <name evidence="15" type="ORF">GRI35_02180</name>
</gene>
<dbReference type="FunFam" id="3.30.470.20:FF:000031">
    <property type="entry name" value="Phosphoribosylamine--glycine ligase"/>
    <property type="match status" value="1"/>
</dbReference>
<evidence type="ECO:0000256" key="8">
    <source>
        <dbReference type="ARBA" id="ARBA00022840"/>
    </source>
</evidence>
<dbReference type="EC" id="6.3.4.13" evidence="4 12"/>
<comment type="cofactor">
    <cofactor evidence="1">
        <name>Mn(2+)</name>
        <dbReference type="ChEBI" id="CHEBI:29035"/>
    </cofactor>
</comment>
<dbReference type="InterPro" id="IPR037123">
    <property type="entry name" value="PRibGlycinamide_synth_C_sf"/>
</dbReference>
<evidence type="ECO:0000256" key="12">
    <source>
        <dbReference type="HAMAP-Rule" id="MF_00138"/>
    </source>
</evidence>
<evidence type="ECO:0000256" key="5">
    <source>
        <dbReference type="ARBA" id="ARBA00022598"/>
    </source>
</evidence>
<dbReference type="Pfam" id="PF02844">
    <property type="entry name" value="GARS_N"/>
    <property type="match status" value="1"/>
</dbReference>
<keyword evidence="7 12" id="KW-0658">Purine biosynthesis</keyword>
<evidence type="ECO:0000259" key="14">
    <source>
        <dbReference type="PROSITE" id="PS50975"/>
    </source>
</evidence>
<comment type="cofactor">
    <cofactor evidence="2">
        <name>Mg(2+)</name>
        <dbReference type="ChEBI" id="CHEBI:18420"/>
    </cofactor>
</comment>
<sequence length="430" mass="44674">MNILLLGSGGREHALAWKLAQSRLLAGEDDTLYAAPGNPGIADHARCISLDASDHQAVIAFCADHNIGLVVVGPEAPLVDGLGDSLRAVGIPVFGPSKAAAQLEGSKGFTKDLCERANIPTAGYERTMSLGDATAALGKFEAPYVLKADGLAAGKGVVIAETRALATEALTDMFSGKFGDAGAEVVLEEFMQGEEASFFALTDGETIIPFGSAQDHKRVGEGDTGPNTGGMGAYSPAPVLTPELEEQVMERIIGPTVDTLRAEGTPYSGVLFAGLMLTDEGPKLIEYNCRFGDPECQVLMSRLQSDLGEIMLTCAMGTLEKQGPAEFDNATALTVVMAANGYPSTPEKGGAIDLGNAEAHGTKIFHAGTKVSNSGQLVANGGRVLNVTHSGPNVTAAQAGAYAAVDAISFPSGFCRRDIGWREVEREANS</sequence>
<dbReference type="InterPro" id="IPR020560">
    <property type="entry name" value="PRibGlycinamide_synth_C-dom"/>
</dbReference>
<dbReference type="InterPro" id="IPR016185">
    <property type="entry name" value="PreATP-grasp_dom_sf"/>
</dbReference>
<comment type="catalytic activity">
    <reaction evidence="12">
        <text>5-phospho-beta-D-ribosylamine + glycine + ATP = N(1)-(5-phospho-beta-D-ribosyl)glycinamide + ADP + phosphate + H(+)</text>
        <dbReference type="Rhea" id="RHEA:17453"/>
        <dbReference type="ChEBI" id="CHEBI:15378"/>
        <dbReference type="ChEBI" id="CHEBI:30616"/>
        <dbReference type="ChEBI" id="CHEBI:43474"/>
        <dbReference type="ChEBI" id="CHEBI:57305"/>
        <dbReference type="ChEBI" id="CHEBI:58681"/>
        <dbReference type="ChEBI" id="CHEBI:143788"/>
        <dbReference type="ChEBI" id="CHEBI:456216"/>
        <dbReference type="EC" id="6.3.4.13"/>
    </reaction>
</comment>